<protein>
    <submittedName>
        <fullName evidence="4">Uncharacterized protein</fullName>
    </submittedName>
</protein>
<feature type="coiled-coil region" evidence="1">
    <location>
        <begin position="338"/>
        <end position="376"/>
    </location>
</feature>
<feature type="region of interest" description="Disordered" evidence="2">
    <location>
        <begin position="462"/>
        <end position="481"/>
    </location>
</feature>
<evidence type="ECO:0000313" key="3">
    <source>
        <dbReference type="Proteomes" id="UP000887572"/>
    </source>
</evidence>
<proteinExistence type="predicted"/>
<keyword evidence="3" id="KW-1185">Reference proteome</keyword>
<evidence type="ECO:0000256" key="2">
    <source>
        <dbReference type="SAM" id="MobiDB-lite"/>
    </source>
</evidence>
<feature type="coiled-coil region" evidence="1">
    <location>
        <begin position="263"/>
        <end position="290"/>
    </location>
</feature>
<dbReference type="WBParaSite" id="Gr19_v10_g3749.t1">
    <property type="protein sequence ID" value="Gr19_v10_g3749.t1"/>
    <property type="gene ID" value="Gr19_v10_g3749"/>
</dbReference>
<evidence type="ECO:0000256" key="1">
    <source>
        <dbReference type="SAM" id="Coils"/>
    </source>
</evidence>
<reference evidence="4" key="1">
    <citation type="submission" date="2022-11" db="UniProtKB">
        <authorList>
            <consortium name="WormBaseParasite"/>
        </authorList>
    </citation>
    <scope>IDENTIFICATION</scope>
</reference>
<organism evidence="3 4">
    <name type="scientific">Globodera rostochiensis</name>
    <name type="common">Golden nematode worm</name>
    <name type="synonym">Heterodera rostochiensis</name>
    <dbReference type="NCBI Taxonomy" id="31243"/>
    <lineage>
        <taxon>Eukaryota</taxon>
        <taxon>Metazoa</taxon>
        <taxon>Ecdysozoa</taxon>
        <taxon>Nematoda</taxon>
        <taxon>Chromadorea</taxon>
        <taxon>Rhabditida</taxon>
        <taxon>Tylenchina</taxon>
        <taxon>Tylenchomorpha</taxon>
        <taxon>Tylenchoidea</taxon>
        <taxon>Heteroderidae</taxon>
        <taxon>Heteroderinae</taxon>
        <taxon>Globodera</taxon>
    </lineage>
</organism>
<feature type="coiled-coil region" evidence="1">
    <location>
        <begin position="48"/>
        <end position="89"/>
    </location>
</feature>
<name>A0A914HQM6_GLORO</name>
<keyword evidence="1" id="KW-0175">Coiled coil</keyword>
<feature type="coiled-coil region" evidence="1">
    <location>
        <begin position="131"/>
        <end position="213"/>
    </location>
</feature>
<accession>A0A914HQM6</accession>
<dbReference type="AlphaFoldDB" id="A0A914HQM6"/>
<dbReference type="Proteomes" id="UP000887572">
    <property type="component" value="Unplaced"/>
</dbReference>
<sequence>MSILTESINDKITADTELLWLTCANLDPSEEFGKEVGDADTLGNRNKIEDMELELKEVKEELKQYKEELKNTKEENKELHAKLAHQKQLNACKCMTVGEMIDMHKLKQQQNQTKENIGNIPDFVWSCRAKSAELERKQKAAQEEHRAKIDEKTMEAKVTLEHPKLLEDHKALHTKMEEYQNKQQQNQEENKKLNNLMEEMKLKQQQHQKEINDKIGWLNEDQQKLVSIDQFSRVQTTISDIKQKQKNDQEELIRLKSVQAMVVSELKQQNMELQSDQKALLQRVNELDQKQTAYAEQQKTDQKQFNERDEKLNNILGQFIEEQNTNQKKMDELGNNSKKELEKGMNQLKGELSAQLEEYQKQQQLNIAKLEQYQNKQQQTIVDLQKTVAVLNDKINGKGLSVDGGIKGAMSLNGTKGTKKAKPVQSQNPYRRSVTAFQFLDPWRRALAVDCGIKGALSLNGTERKKRAKPAQQAPSPDRRSVLPAFQFPGIPCSSAYPGVLVIKSIKEESNGGIFADQK</sequence>
<evidence type="ECO:0000313" key="4">
    <source>
        <dbReference type="WBParaSite" id="Gr19_v10_g3749.t1"/>
    </source>
</evidence>